<evidence type="ECO:0000256" key="3">
    <source>
        <dbReference type="ARBA" id="ARBA00022692"/>
    </source>
</evidence>
<proteinExistence type="inferred from homology"/>
<dbReference type="GO" id="GO:0008270">
    <property type="term" value="F:zinc ion binding"/>
    <property type="evidence" value="ECO:0007669"/>
    <property type="project" value="UniProtKB-KW"/>
</dbReference>
<keyword evidence="13" id="KW-1185">Reference proteome</keyword>
<dbReference type="SMART" id="SM00184">
    <property type="entry name" value="RING"/>
    <property type="match status" value="1"/>
</dbReference>
<keyword evidence="7 10" id="KW-0472">Membrane</keyword>
<evidence type="ECO:0000256" key="2">
    <source>
        <dbReference type="ARBA" id="ARBA00022679"/>
    </source>
</evidence>
<keyword evidence="3 10" id="KW-0812">Transmembrane</keyword>
<evidence type="ECO:0000256" key="1">
    <source>
        <dbReference type="ARBA" id="ARBA00004167"/>
    </source>
</evidence>
<evidence type="ECO:0000256" key="10">
    <source>
        <dbReference type="SAM" id="Phobius"/>
    </source>
</evidence>
<dbReference type="GO" id="GO:0016020">
    <property type="term" value="C:membrane"/>
    <property type="evidence" value="ECO:0007669"/>
    <property type="project" value="UniProtKB-SubCell"/>
</dbReference>
<dbReference type="EMBL" id="JAUJYO010000015">
    <property type="protein sequence ID" value="KAK1296902.1"/>
    <property type="molecule type" value="Genomic_DNA"/>
</dbReference>
<dbReference type="InterPro" id="IPR044602">
    <property type="entry name" value="ATL10/ATL72-79-like"/>
</dbReference>
<organism evidence="12 13">
    <name type="scientific">Acorus calamus</name>
    <name type="common">Sweet flag</name>
    <dbReference type="NCBI Taxonomy" id="4465"/>
    <lineage>
        <taxon>Eukaryota</taxon>
        <taxon>Viridiplantae</taxon>
        <taxon>Streptophyta</taxon>
        <taxon>Embryophyta</taxon>
        <taxon>Tracheophyta</taxon>
        <taxon>Spermatophyta</taxon>
        <taxon>Magnoliopsida</taxon>
        <taxon>Liliopsida</taxon>
        <taxon>Acoraceae</taxon>
        <taxon>Acorus</taxon>
    </lineage>
</organism>
<reference evidence="12" key="2">
    <citation type="submission" date="2023-06" db="EMBL/GenBank/DDBJ databases">
        <authorList>
            <person name="Ma L."/>
            <person name="Liu K.-W."/>
            <person name="Li Z."/>
            <person name="Hsiao Y.-Y."/>
            <person name="Qi Y."/>
            <person name="Fu T."/>
            <person name="Tang G."/>
            <person name="Zhang D."/>
            <person name="Sun W.-H."/>
            <person name="Liu D.-K."/>
            <person name="Li Y."/>
            <person name="Chen G.-Z."/>
            <person name="Liu X.-D."/>
            <person name="Liao X.-Y."/>
            <person name="Jiang Y.-T."/>
            <person name="Yu X."/>
            <person name="Hao Y."/>
            <person name="Huang J."/>
            <person name="Zhao X.-W."/>
            <person name="Ke S."/>
            <person name="Chen Y.-Y."/>
            <person name="Wu W.-L."/>
            <person name="Hsu J.-L."/>
            <person name="Lin Y.-F."/>
            <person name="Huang M.-D."/>
            <person name="Li C.-Y."/>
            <person name="Huang L."/>
            <person name="Wang Z.-W."/>
            <person name="Zhao X."/>
            <person name="Zhong W.-Y."/>
            <person name="Peng D.-H."/>
            <person name="Ahmad S."/>
            <person name="Lan S."/>
            <person name="Zhang J.-S."/>
            <person name="Tsai W.-C."/>
            <person name="Van De Peer Y."/>
            <person name="Liu Z.-J."/>
        </authorList>
    </citation>
    <scope>NUCLEOTIDE SEQUENCE</scope>
    <source>
        <strain evidence="12">CP</strain>
        <tissue evidence="12">Leaves</tissue>
    </source>
</reference>
<comment type="similarity">
    <text evidence="8">Belongs to the RING-type zinc finger family. ATL subfamily.</text>
</comment>
<keyword evidence="5" id="KW-0862">Zinc</keyword>
<evidence type="ECO:0000256" key="9">
    <source>
        <dbReference type="PROSITE-ProRule" id="PRU00175"/>
    </source>
</evidence>
<dbReference type="InterPro" id="IPR001841">
    <property type="entry name" value="Znf_RING"/>
</dbReference>
<comment type="subcellular location">
    <subcellularLocation>
        <location evidence="1">Membrane</location>
        <topology evidence="1">Single-pass membrane protein</topology>
    </subcellularLocation>
</comment>
<evidence type="ECO:0000256" key="7">
    <source>
        <dbReference type="ARBA" id="ARBA00023136"/>
    </source>
</evidence>
<protein>
    <submittedName>
        <fullName evidence="12">RING-H2 finger protein ATL5</fullName>
    </submittedName>
</protein>
<dbReference type="SUPFAM" id="SSF57850">
    <property type="entry name" value="RING/U-box"/>
    <property type="match status" value="1"/>
</dbReference>
<accession>A0AAV9D9L0</accession>
<feature type="transmembrane region" description="Helical" evidence="10">
    <location>
        <begin position="25"/>
        <end position="43"/>
    </location>
</feature>
<gene>
    <name evidence="12" type="primary">ATL5</name>
    <name evidence="12" type="ORF">QJS10_CPB15g00472</name>
</gene>
<keyword evidence="6 10" id="KW-1133">Transmembrane helix</keyword>
<feature type="domain" description="RING-type" evidence="11">
    <location>
        <begin position="97"/>
        <end position="140"/>
    </location>
</feature>
<dbReference type="InterPro" id="IPR013083">
    <property type="entry name" value="Znf_RING/FYVE/PHD"/>
</dbReference>
<dbReference type="Proteomes" id="UP001180020">
    <property type="component" value="Unassembled WGS sequence"/>
</dbReference>
<keyword evidence="9" id="KW-0863">Zinc-finger</keyword>
<dbReference type="GO" id="GO:0016567">
    <property type="term" value="P:protein ubiquitination"/>
    <property type="evidence" value="ECO:0007669"/>
    <property type="project" value="InterPro"/>
</dbReference>
<dbReference type="CDD" id="cd16461">
    <property type="entry name" value="RING-H2_EL5-like"/>
    <property type="match status" value="1"/>
</dbReference>
<reference evidence="12" key="1">
    <citation type="journal article" date="2023" name="Nat. Commun.">
        <title>Diploid and tetraploid genomes of Acorus and the evolution of monocots.</title>
        <authorList>
            <person name="Ma L."/>
            <person name="Liu K.W."/>
            <person name="Li Z."/>
            <person name="Hsiao Y.Y."/>
            <person name="Qi Y."/>
            <person name="Fu T."/>
            <person name="Tang G.D."/>
            <person name="Zhang D."/>
            <person name="Sun W.H."/>
            <person name="Liu D.K."/>
            <person name="Li Y."/>
            <person name="Chen G.Z."/>
            <person name="Liu X.D."/>
            <person name="Liao X.Y."/>
            <person name="Jiang Y.T."/>
            <person name="Yu X."/>
            <person name="Hao Y."/>
            <person name="Huang J."/>
            <person name="Zhao X.W."/>
            <person name="Ke S."/>
            <person name="Chen Y.Y."/>
            <person name="Wu W.L."/>
            <person name="Hsu J.L."/>
            <person name="Lin Y.F."/>
            <person name="Huang M.D."/>
            <person name="Li C.Y."/>
            <person name="Huang L."/>
            <person name="Wang Z.W."/>
            <person name="Zhao X."/>
            <person name="Zhong W.Y."/>
            <person name="Peng D.H."/>
            <person name="Ahmad S."/>
            <person name="Lan S."/>
            <person name="Zhang J.S."/>
            <person name="Tsai W.C."/>
            <person name="Van de Peer Y."/>
            <person name="Liu Z.J."/>
        </authorList>
    </citation>
    <scope>NUCLEOTIDE SEQUENCE</scope>
    <source>
        <strain evidence="12">CP</strain>
    </source>
</reference>
<comment type="caution">
    <text evidence="12">The sequence shown here is derived from an EMBL/GenBank/DDBJ whole genome shotgun (WGS) entry which is preliminary data.</text>
</comment>
<sequence>MSSSNRRLLHDPCEAQTRPSEVDRALSMVGVISLSMAITYLIIHSILQCIKRSQTVTEADAPSASQEEPTDCPEELLSMPVIVFSTEEEASFETESCAICLEDFAEGEELRVLPKCGHVFHKECIDLWVVTRSSFCPMCRVRVVEREVEPATRRAPCMSGGGGGGGSGGEGGIVAWGRGPHFSSVL</sequence>
<dbReference type="AlphaFoldDB" id="A0AAV9D9L0"/>
<dbReference type="PANTHER" id="PTHR46905">
    <property type="entry name" value="RING-H2 FINGER PROTEIN ATL78"/>
    <property type="match status" value="1"/>
</dbReference>
<name>A0AAV9D9L0_ACOCL</name>
<keyword evidence="4" id="KW-0479">Metal-binding</keyword>
<evidence type="ECO:0000313" key="13">
    <source>
        <dbReference type="Proteomes" id="UP001180020"/>
    </source>
</evidence>
<dbReference type="Pfam" id="PF13639">
    <property type="entry name" value="zf-RING_2"/>
    <property type="match status" value="1"/>
</dbReference>
<dbReference type="PANTHER" id="PTHR46905:SF7">
    <property type="entry name" value="RING-H2 FINGER PROTEIN ATL78"/>
    <property type="match status" value="1"/>
</dbReference>
<evidence type="ECO:0000256" key="4">
    <source>
        <dbReference type="ARBA" id="ARBA00022723"/>
    </source>
</evidence>
<evidence type="ECO:0000313" key="12">
    <source>
        <dbReference type="EMBL" id="KAK1296902.1"/>
    </source>
</evidence>
<keyword evidence="2" id="KW-0808">Transferase</keyword>
<evidence type="ECO:0000256" key="5">
    <source>
        <dbReference type="ARBA" id="ARBA00022833"/>
    </source>
</evidence>
<dbReference type="GO" id="GO:0016740">
    <property type="term" value="F:transferase activity"/>
    <property type="evidence" value="ECO:0007669"/>
    <property type="project" value="UniProtKB-KW"/>
</dbReference>
<dbReference type="PROSITE" id="PS50089">
    <property type="entry name" value="ZF_RING_2"/>
    <property type="match status" value="1"/>
</dbReference>
<evidence type="ECO:0000259" key="11">
    <source>
        <dbReference type="PROSITE" id="PS50089"/>
    </source>
</evidence>
<evidence type="ECO:0000256" key="8">
    <source>
        <dbReference type="ARBA" id="ARBA00024209"/>
    </source>
</evidence>
<dbReference type="Gene3D" id="3.30.40.10">
    <property type="entry name" value="Zinc/RING finger domain, C3HC4 (zinc finger)"/>
    <property type="match status" value="1"/>
</dbReference>
<evidence type="ECO:0000256" key="6">
    <source>
        <dbReference type="ARBA" id="ARBA00022989"/>
    </source>
</evidence>